<dbReference type="AlphaFoldDB" id="A0A0E9USP9"/>
<evidence type="ECO:0000313" key="2">
    <source>
        <dbReference type="EMBL" id="JAH68766.1"/>
    </source>
</evidence>
<dbReference type="EMBL" id="GBXM01039811">
    <property type="protein sequence ID" value="JAH68766.1"/>
    <property type="molecule type" value="Transcribed_RNA"/>
</dbReference>
<proteinExistence type="predicted"/>
<accession>A0A0E9USP9</accession>
<reference evidence="2" key="1">
    <citation type="submission" date="2014-11" db="EMBL/GenBank/DDBJ databases">
        <authorList>
            <person name="Amaro Gonzalez C."/>
        </authorList>
    </citation>
    <scope>NUCLEOTIDE SEQUENCE</scope>
</reference>
<feature type="compositionally biased region" description="Basic and acidic residues" evidence="1">
    <location>
        <begin position="22"/>
        <end position="33"/>
    </location>
</feature>
<organism evidence="2">
    <name type="scientific">Anguilla anguilla</name>
    <name type="common">European freshwater eel</name>
    <name type="synonym">Muraena anguilla</name>
    <dbReference type="NCBI Taxonomy" id="7936"/>
    <lineage>
        <taxon>Eukaryota</taxon>
        <taxon>Metazoa</taxon>
        <taxon>Chordata</taxon>
        <taxon>Craniata</taxon>
        <taxon>Vertebrata</taxon>
        <taxon>Euteleostomi</taxon>
        <taxon>Actinopterygii</taxon>
        <taxon>Neopterygii</taxon>
        <taxon>Teleostei</taxon>
        <taxon>Anguilliformes</taxon>
        <taxon>Anguillidae</taxon>
        <taxon>Anguilla</taxon>
    </lineage>
</organism>
<evidence type="ECO:0000256" key="1">
    <source>
        <dbReference type="SAM" id="MobiDB-lite"/>
    </source>
</evidence>
<reference evidence="2" key="2">
    <citation type="journal article" date="2015" name="Fish Shellfish Immunol.">
        <title>Early steps in the European eel (Anguilla anguilla)-Vibrio vulnificus interaction in the gills: Role of the RtxA13 toxin.</title>
        <authorList>
            <person name="Callol A."/>
            <person name="Pajuelo D."/>
            <person name="Ebbesson L."/>
            <person name="Teles M."/>
            <person name="MacKenzie S."/>
            <person name="Amaro C."/>
        </authorList>
    </citation>
    <scope>NUCLEOTIDE SEQUENCE</scope>
</reference>
<sequence>MEKIRMKFGVDREQSKEFKALSRAEEEIKRDQSSDGGCELM</sequence>
<name>A0A0E9USP9_ANGAN</name>
<protein>
    <submittedName>
        <fullName evidence="2">Uncharacterized protein</fullName>
    </submittedName>
</protein>
<feature type="region of interest" description="Disordered" evidence="1">
    <location>
        <begin position="22"/>
        <end position="41"/>
    </location>
</feature>